<name>A0A0D2H2I1_9EURO</name>
<accession>A0A0D2H2I1</accession>
<gene>
    <name evidence="2" type="ORF">Z517_00408</name>
</gene>
<evidence type="ECO:0000313" key="2">
    <source>
        <dbReference type="EMBL" id="KIW85020.1"/>
    </source>
</evidence>
<dbReference type="OrthoDB" id="4588567at2759"/>
<keyword evidence="3" id="KW-1185">Reference proteome</keyword>
<dbReference type="GeneID" id="25299898"/>
<dbReference type="HOGENOM" id="CLU_131619_0_0_1"/>
<proteinExistence type="predicted"/>
<evidence type="ECO:0000256" key="1">
    <source>
        <dbReference type="SAM" id="MobiDB-lite"/>
    </source>
</evidence>
<dbReference type="VEuPathDB" id="FungiDB:Z517_00408"/>
<dbReference type="AlphaFoldDB" id="A0A0D2H2I1"/>
<reference evidence="2 3" key="1">
    <citation type="submission" date="2015-01" db="EMBL/GenBank/DDBJ databases">
        <title>The Genome Sequence of Fonsecaea pedrosoi CBS 271.37.</title>
        <authorList>
            <consortium name="The Broad Institute Genomics Platform"/>
            <person name="Cuomo C."/>
            <person name="de Hoog S."/>
            <person name="Gorbushina A."/>
            <person name="Stielow B."/>
            <person name="Teixiera M."/>
            <person name="Abouelleil A."/>
            <person name="Chapman S.B."/>
            <person name="Priest M."/>
            <person name="Young S.K."/>
            <person name="Wortman J."/>
            <person name="Nusbaum C."/>
            <person name="Birren B."/>
        </authorList>
    </citation>
    <scope>NUCLEOTIDE SEQUENCE [LARGE SCALE GENOMIC DNA]</scope>
    <source>
        <strain evidence="2 3">CBS 271.37</strain>
    </source>
</reference>
<evidence type="ECO:0000313" key="3">
    <source>
        <dbReference type="Proteomes" id="UP000053029"/>
    </source>
</evidence>
<organism evidence="2 3">
    <name type="scientific">Fonsecaea pedrosoi CBS 271.37</name>
    <dbReference type="NCBI Taxonomy" id="1442368"/>
    <lineage>
        <taxon>Eukaryota</taxon>
        <taxon>Fungi</taxon>
        <taxon>Dikarya</taxon>
        <taxon>Ascomycota</taxon>
        <taxon>Pezizomycotina</taxon>
        <taxon>Eurotiomycetes</taxon>
        <taxon>Chaetothyriomycetidae</taxon>
        <taxon>Chaetothyriales</taxon>
        <taxon>Herpotrichiellaceae</taxon>
        <taxon>Fonsecaea</taxon>
    </lineage>
</organism>
<feature type="compositionally biased region" description="Low complexity" evidence="1">
    <location>
        <begin position="53"/>
        <end position="81"/>
    </location>
</feature>
<sequence>MAVAQLVSLFEALHEDTSIKPMPRTFRSHTSSSKVRLHLQTIFSHNPRRRTSAKSPSGNMSSSSSPAPSSIRSSPSSSFSSFGGRRHLPTNDLDSAILSPISPLSSHHIRRQPSAIDLALEAELYADEVEIIGLGLLEPRPRANTATSTTSSSTQCSMMEFMNETMQTPVVLDGIFEVMERA</sequence>
<dbReference type="EMBL" id="KN846969">
    <property type="protein sequence ID" value="KIW85020.1"/>
    <property type="molecule type" value="Genomic_DNA"/>
</dbReference>
<protein>
    <submittedName>
        <fullName evidence="2">Unplaced genomic scaffold supercont1.1, whole genome shotgun sequence</fullName>
    </submittedName>
</protein>
<dbReference type="RefSeq" id="XP_013288828.1">
    <property type="nucleotide sequence ID" value="XM_013433374.1"/>
</dbReference>
<feature type="region of interest" description="Disordered" evidence="1">
    <location>
        <begin position="21"/>
        <end position="85"/>
    </location>
</feature>
<dbReference type="Proteomes" id="UP000053029">
    <property type="component" value="Unassembled WGS sequence"/>
</dbReference>